<dbReference type="OrthoDB" id="3199698at2759"/>
<sequence>GLQHFPQVQGFKQWTGDDSKALMKVYLPEIEGHVPQDVVCTFHAFLEFCYLICHNVITETTLNEMQDALQCFHQYHNDFKTAGVVSTFSLPHQHSLKYY</sequence>
<dbReference type="HOGENOM" id="CLU_181928_0_0_1"/>
<protein>
    <submittedName>
        <fullName evidence="1">Uncharacterized protein</fullName>
    </submittedName>
</protein>
<organism evidence="1 2">
    <name type="scientific">Paxillus rubicundulus Ve08.2h10</name>
    <dbReference type="NCBI Taxonomy" id="930991"/>
    <lineage>
        <taxon>Eukaryota</taxon>
        <taxon>Fungi</taxon>
        <taxon>Dikarya</taxon>
        <taxon>Basidiomycota</taxon>
        <taxon>Agaricomycotina</taxon>
        <taxon>Agaricomycetes</taxon>
        <taxon>Agaricomycetidae</taxon>
        <taxon>Boletales</taxon>
        <taxon>Paxilineae</taxon>
        <taxon>Paxillaceae</taxon>
        <taxon>Paxillus</taxon>
    </lineage>
</organism>
<dbReference type="InParanoid" id="A0A0D0C343"/>
<dbReference type="Proteomes" id="UP000054538">
    <property type="component" value="Unassembled WGS sequence"/>
</dbReference>
<reference evidence="1 2" key="1">
    <citation type="submission" date="2014-04" db="EMBL/GenBank/DDBJ databases">
        <authorList>
            <consortium name="DOE Joint Genome Institute"/>
            <person name="Kuo A."/>
            <person name="Kohler A."/>
            <person name="Jargeat P."/>
            <person name="Nagy L.G."/>
            <person name="Floudas D."/>
            <person name="Copeland A."/>
            <person name="Barry K.W."/>
            <person name="Cichocki N."/>
            <person name="Veneault-Fourrey C."/>
            <person name="LaButti K."/>
            <person name="Lindquist E.A."/>
            <person name="Lipzen A."/>
            <person name="Lundell T."/>
            <person name="Morin E."/>
            <person name="Murat C."/>
            <person name="Sun H."/>
            <person name="Tunlid A."/>
            <person name="Henrissat B."/>
            <person name="Grigoriev I.V."/>
            <person name="Hibbett D.S."/>
            <person name="Martin F."/>
            <person name="Nordberg H.P."/>
            <person name="Cantor M.N."/>
            <person name="Hua S.X."/>
        </authorList>
    </citation>
    <scope>NUCLEOTIDE SEQUENCE [LARGE SCALE GENOMIC DNA]</scope>
    <source>
        <strain evidence="1 2">Ve08.2h10</strain>
    </source>
</reference>
<feature type="non-terminal residue" evidence="1">
    <location>
        <position position="99"/>
    </location>
</feature>
<evidence type="ECO:0000313" key="1">
    <source>
        <dbReference type="EMBL" id="KIK77572.1"/>
    </source>
</evidence>
<keyword evidence="2" id="KW-1185">Reference proteome</keyword>
<name>A0A0D0C343_9AGAM</name>
<accession>A0A0D0C343</accession>
<proteinExistence type="predicted"/>
<dbReference type="EMBL" id="KN826928">
    <property type="protein sequence ID" value="KIK77572.1"/>
    <property type="molecule type" value="Genomic_DNA"/>
</dbReference>
<reference evidence="2" key="2">
    <citation type="submission" date="2015-01" db="EMBL/GenBank/DDBJ databases">
        <title>Evolutionary Origins and Diversification of the Mycorrhizal Mutualists.</title>
        <authorList>
            <consortium name="DOE Joint Genome Institute"/>
            <consortium name="Mycorrhizal Genomics Consortium"/>
            <person name="Kohler A."/>
            <person name="Kuo A."/>
            <person name="Nagy L.G."/>
            <person name="Floudas D."/>
            <person name="Copeland A."/>
            <person name="Barry K.W."/>
            <person name="Cichocki N."/>
            <person name="Veneault-Fourrey C."/>
            <person name="LaButti K."/>
            <person name="Lindquist E.A."/>
            <person name="Lipzen A."/>
            <person name="Lundell T."/>
            <person name="Morin E."/>
            <person name="Murat C."/>
            <person name="Riley R."/>
            <person name="Ohm R."/>
            <person name="Sun H."/>
            <person name="Tunlid A."/>
            <person name="Henrissat B."/>
            <person name="Grigoriev I.V."/>
            <person name="Hibbett D.S."/>
            <person name="Martin F."/>
        </authorList>
    </citation>
    <scope>NUCLEOTIDE SEQUENCE [LARGE SCALE GENOMIC DNA]</scope>
    <source>
        <strain evidence="2">Ve08.2h10</strain>
    </source>
</reference>
<dbReference type="AlphaFoldDB" id="A0A0D0C343"/>
<feature type="non-terminal residue" evidence="1">
    <location>
        <position position="1"/>
    </location>
</feature>
<gene>
    <name evidence="1" type="ORF">PAXRUDRAFT_54990</name>
</gene>
<evidence type="ECO:0000313" key="2">
    <source>
        <dbReference type="Proteomes" id="UP000054538"/>
    </source>
</evidence>